<evidence type="ECO:0000256" key="1">
    <source>
        <dbReference type="ARBA" id="ARBA00005104"/>
    </source>
</evidence>
<comment type="catalytic activity">
    <reaction evidence="7">
        <text>2,5-diamino-6-(1-D-ribitylamino)pyrimidin-4(3H)-one 5'-phosphate + NAD(+) = 2,5-diamino-6-(1-D-ribosylamino)pyrimidin-4(3H)-one 5'-phosphate + NADH + H(+)</text>
        <dbReference type="Rhea" id="RHEA:27274"/>
        <dbReference type="ChEBI" id="CHEBI:15378"/>
        <dbReference type="ChEBI" id="CHEBI:57540"/>
        <dbReference type="ChEBI" id="CHEBI:57945"/>
        <dbReference type="ChEBI" id="CHEBI:58890"/>
        <dbReference type="ChEBI" id="CHEBI:59545"/>
        <dbReference type="EC" id="1.1.1.302"/>
    </reaction>
</comment>
<comment type="caution">
    <text evidence="11">The sequence shown here is derived from an EMBL/GenBank/DDBJ whole genome shotgun (WGS) entry which is preliminary data.</text>
</comment>
<dbReference type="NCBIfam" id="TIGR01508">
    <property type="entry name" value="rib_reduct_arch"/>
    <property type="match status" value="1"/>
</dbReference>
<dbReference type="GO" id="GO:0009231">
    <property type="term" value="P:riboflavin biosynthetic process"/>
    <property type="evidence" value="ECO:0007669"/>
    <property type="project" value="UniProtKB-KW"/>
</dbReference>
<evidence type="ECO:0000256" key="2">
    <source>
        <dbReference type="ARBA" id="ARBA00009723"/>
    </source>
</evidence>
<organism evidence="11 12">
    <name type="scientific">Methanolapillus africanus</name>
    <dbReference type="NCBI Taxonomy" id="3028297"/>
    <lineage>
        <taxon>Archaea</taxon>
        <taxon>Methanobacteriati</taxon>
        <taxon>Methanobacteriota</taxon>
        <taxon>Stenosarchaea group</taxon>
        <taxon>Methanomicrobia</taxon>
        <taxon>Methanosarcinales</taxon>
        <taxon>Methanosarcinaceae</taxon>
        <taxon>Methanolapillus</taxon>
    </lineage>
</organism>
<keyword evidence="6 11" id="KW-0560">Oxidoreductase</keyword>
<sequence>MNILSFFSKIIFGSACRSTLVLKTGDTMKSSEFPFIFINSAMSADGKLSTKERKQVKISGKADFDRVDTLRASSDAIMVGIGTMLSDNPSLTVKSEDRRKERSAAGMEENPVRVIVDSQAKTPVDADIFKKGKGKKIIVVSKAAPAEKINILTQNSETKVIVADPAGTGKVDLIETAKLLRKEGVGTLMVEGGATLNEGLLAAGLVDEINIFIGNVIVGGKTAPTFADGSGFTENNLLKLELISFEKIEDGILLKWKVKNG</sequence>
<dbReference type="GO" id="GO:0050661">
    <property type="term" value="F:NADP binding"/>
    <property type="evidence" value="ECO:0007669"/>
    <property type="project" value="InterPro"/>
</dbReference>
<protein>
    <recommendedName>
        <fullName evidence="9">2,5-diamino-6-(ribosylamino)-4(3H)-pyrimidinone 5'-phosphate reductase</fullName>
        <ecNumber evidence="9">1.1.1.302</ecNumber>
    </recommendedName>
</protein>
<dbReference type="NCBIfam" id="TIGR00227">
    <property type="entry name" value="ribD_Cterm"/>
    <property type="match status" value="1"/>
</dbReference>
<evidence type="ECO:0000313" key="12">
    <source>
        <dbReference type="Proteomes" id="UP001271789"/>
    </source>
</evidence>
<evidence type="ECO:0000256" key="6">
    <source>
        <dbReference type="ARBA" id="ARBA00023002"/>
    </source>
</evidence>
<comment type="catalytic activity">
    <reaction evidence="8">
        <text>2,5-diamino-6-(1-D-ribitylamino)pyrimidin-4(3H)-one 5'-phosphate + NADP(+) = 2,5-diamino-6-(1-D-ribosylamino)pyrimidin-4(3H)-one 5'-phosphate + NADPH + H(+)</text>
        <dbReference type="Rhea" id="RHEA:27278"/>
        <dbReference type="ChEBI" id="CHEBI:15378"/>
        <dbReference type="ChEBI" id="CHEBI:57783"/>
        <dbReference type="ChEBI" id="CHEBI:58349"/>
        <dbReference type="ChEBI" id="CHEBI:58890"/>
        <dbReference type="ChEBI" id="CHEBI:59545"/>
        <dbReference type="EC" id="1.1.1.302"/>
    </reaction>
</comment>
<evidence type="ECO:0000256" key="5">
    <source>
        <dbReference type="ARBA" id="ARBA00022857"/>
    </source>
</evidence>
<dbReference type="Proteomes" id="UP001271789">
    <property type="component" value="Unassembled WGS sequence"/>
</dbReference>
<feature type="domain" description="Bacterial bifunctional deaminase-reductase C-terminal" evidence="10">
    <location>
        <begin position="34"/>
        <end position="254"/>
    </location>
</feature>
<reference evidence="11" key="1">
    <citation type="submission" date="2023-06" db="EMBL/GenBank/DDBJ databases">
        <title>Genome sequence of Methanosarcinaceae archaeon Ag5.</title>
        <authorList>
            <person name="Protasov E."/>
            <person name="Platt K."/>
            <person name="Poehlein A."/>
            <person name="Daniel R."/>
            <person name="Brune A."/>
        </authorList>
    </citation>
    <scope>NUCLEOTIDE SEQUENCE</scope>
    <source>
        <strain evidence="11">Ag5</strain>
    </source>
</reference>
<dbReference type="InterPro" id="IPR002734">
    <property type="entry name" value="RibDG_C"/>
</dbReference>
<keyword evidence="4" id="KW-0686">Riboflavin biosynthesis</keyword>
<name>A0AAE4SDR8_9EURY</name>
<evidence type="ECO:0000313" key="11">
    <source>
        <dbReference type="EMBL" id="MDV0446873.1"/>
    </source>
</evidence>
<keyword evidence="12" id="KW-1185">Reference proteome</keyword>
<dbReference type="EMBL" id="JAWDKD010000014">
    <property type="protein sequence ID" value="MDV0446873.1"/>
    <property type="molecule type" value="Genomic_DNA"/>
</dbReference>
<dbReference type="EC" id="1.1.1.302" evidence="9"/>
<dbReference type="SUPFAM" id="SSF53597">
    <property type="entry name" value="Dihydrofolate reductase-like"/>
    <property type="match status" value="1"/>
</dbReference>
<dbReference type="Pfam" id="PF01872">
    <property type="entry name" value="RibD_C"/>
    <property type="match status" value="1"/>
</dbReference>
<dbReference type="Gene3D" id="3.40.430.10">
    <property type="entry name" value="Dihydrofolate Reductase, subunit A"/>
    <property type="match status" value="1"/>
</dbReference>
<proteinExistence type="inferred from homology"/>
<comment type="subunit">
    <text evidence="3">Homodimer.</text>
</comment>
<comment type="pathway">
    <text evidence="1">Cofactor biosynthesis; riboflavin biosynthesis.</text>
</comment>
<accession>A0AAE4SDR8</accession>
<evidence type="ECO:0000256" key="7">
    <source>
        <dbReference type="ARBA" id="ARBA00047550"/>
    </source>
</evidence>
<dbReference type="InterPro" id="IPR024072">
    <property type="entry name" value="DHFR-like_dom_sf"/>
</dbReference>
<gene>
    <name evidence="11" type="primary">ribD2</name>
    <name evidence="11" type="ORF">MsAg5_07360</name>
</gene>
<dbReference type="PANTHER" id="PTHR38011">
    <property type="entry name" value="DIHYDROFOLATE REDUCTASE FAMILY PROTEIN (AFU_ORTHOLOGUE AFUA_8G06820)"/>
    <property type="match status" value="1"/>
</dbReference>
<evidence type="ECO:0000256" key="4">
    <source>
        <dbReference type="ARBA" id="ARBA00022619"/>
    </source>
</evidence>
<evidence type="ECO:0000256" key="8">
    <source>
        <dbReference type="ARBA" id="ARBA00049020"/>
    </source>
</evidence>
<comment type="similarity">
    <text evidence="2">Belongs to the HTP reductase family.</text>
</comment>
<evidence type="ECO:0000256" key="3">
    <source>
        <dbReference type="ARBA" id="ARBA00011738"/>
    </source>
</evidence>
<dbReference type="GO" id="GO:0008703">
    <property type="term" value="F:5-amino-6-(5-phosphoribosylamino)uracil reductase activity"/>
    <property type="evidence" value="ECO:0007669"/>
    <property type="project" value="InterPro"/>
</dbReference>
<evidence type="ECO:0000259" key="10">
    <source>
        <dbReference type="Pfam" id="PF01872"/>
    </source>
</evidence>
<dbReference type="AlphaFoldDB" id="A0AAE4SDR8"/>
<dbReference type="PANTHER" id="PTHR38011:SF7">
    <property type="entry name" value="2,5-DIAMINO-6-RIBOSYLAMINO-4(3H)-PYRIMIDINONE 5'-PHOSPHATE REDUCTASE"/>
    <property type="match status" value="1"/>
</dbReference>
<dbReference type="InterPro" id="IPR006401">
    <property type="entry name" value="Rib_reduct_arc"/>
</dbReference>
<dbReference type="InterPro" id="IPR011549">
    <property type="entry name" value="RibD_C"/>
</dbReference>
<evidence type="ECO:0000256" key="9">
    <source>
        <dbReference type="NCBIfam" id="TIGR01508"/>
    </source>
</evidence>
<dbReference type="InterPro" id="IPR050765">
    <property type="entry name" value="Riboflavin_Biosynth_HTPR"/>
</dbReference>
<keyword evidence="5" id="KW-0521">NADP</keyword>